<dbReference type="Pfam" id="PF00717">
    <property type="entry name" value="Peptidase_S24"/>
    <property type="match status" value="1"/>
</dbReference>
<dbReference type="CDD" id="cd06462">
    <property type="entry name" value="Peptidase_S24_S26"/>
    <property type="match status" value="1"/>
</dbReference>
<protein>
    <recommendedName>
        <fullName evidence="1">Peptidase S24/S26A/S26B/S26C domain-containing protein</fullName>
    </recommendedName>
</protein>
<evidence type="ECO:0000259" key="1">
    <source>
        <dbReference type="Pfam" id="PF00717"/>
    </source>
</evidence>
<reference evidence="2 3" key="1">
    <citation type="submission" date="2020-02" db="EMBL/GenBank/DDBJ databases">
        <authorList>
            <person name="Hogendoorn C."/>
        </authorList>
    </citation>
    <scope>NUCLEOTIDE SEQUENCE [LARGE SCALE GENOMIC DNA]</scope>
    <source>
        <strain evidence="2">R501</strain>
    </source>
</reference>
<feature type="domain" description="Peptidase S24/S26A/S26B/S26C" evidence="1">
    <location>
        <begin position="34"/>
        <end position="115"/>
    </location>
</feature>
<dbReference type="Proteomes" id="UP000503399">
    <property type="component" value="Chromosome"/>
</dbReference>
<evidence type="ECO:0000313" key="3">
    <source>
        <dbReference type="Proteomes" id="UP000503399"/>
    </source>
</evidence>
<dbReference type="Gene3D" id="2.10.109.10">
    <property type="entry name" value="Umud Fragment, subunit A"/>
    <property type="match status" value="1"/>
</dbReference>
<keyword evidence="3" id="KW-1185">Reference proteome</keyword>
<proteinExistence type="predicted"/>
<gene>
    <name evidence="2" type="ORF">R50_2335</name>
</gene>
<dbReference type="SUPFAM" id="SSF51306">
    <property type="entry name" value="LexA/Signal peptidase"/>
    <property type="match status" value="1"/>
</dbReference>
<dbReference type="AlphaFoldDB" id="A0A6F8ZIR8"/>
<dbReference type="KEGG" id="hfv:R50_2335"/>
<sequence>MNRRRTFLQVLGTLLGVSLGIVLWTQFAPPALGGRTSVLVVNGTSMLPRFRSGDLVVVRRAARYPVGSLAAYHAVPYHAVFFHQIIARQGHRFVFQGINNPAPDPYHPTRQQIVGRFWFMVPGAGRWLAFWR</sequence>
<dbReference type="InterPro" id="IPR036286">
    <property type="entry name" value="LexA/Signal_pep-like_sf"/>
</dbReference>
<organism evidence="2 3">
    <name type="scientific">Candidatus Hydrogenisulfobacillus filiaventi</name>
    <dbReference type="NCBI Taxonomy" id="2707344"/>
    <lineage>
        <taxon>Bacteria</taxon>
        <taxon>Bacillati</taxon>
        <taxon>Bacillota</taxon>
        <taxon>Clostridia</taxon>
        <taxon>Eubacteriales</taxon>
        <taxon>Clostridiales Family XVII. Incertae Sedis</taxon>
        <taxon>Candidatus Hydrogenisulfobacillus</taxon>
    </lineage>
</organism>
<dbReference type="EMBL" id="LR778114">
    <property type="protein sequence ID" value="CAB1129832.1"/>
    <property type="molecule type" value="Genomic_DNA"/>
</dbReference>
<name>A0A6F8ZIR8_9FIRM</name>
<dbReference type="InterPro" id="IPR015927">
    <property type="entry name" value="Peptidase_S24_S26A/B/C"/>
</dbReference>
<evidence type="ECO:0000313" key="2">
    <source>
        <dbReference type="EMBL" id="CAB1129832.1"/>
    </source>
</evidence>
<accession>A0A6F8ZIR8</accession>